<dbReference type="PANTHER" id="PTHR32097:SF4">
    <property type="entry name" value="GENERAL STRESS PROTEIN 16U"/>
    <property type="match status" value="1"/>
</dbReference>
<feature type="domain" description="TerD" evidence="3">
    <location>
        <begin position="1"/>
        <end position="188"/>
    </location>
</feature>
<name>A0A951QTH2_9CYAN</name>
<dbReference type="PANTHER" id="PTHR32097">
    <property type="entry name" value="CAMP-BINDING PROTEIN 1-RELATED"/>
    <property type="match status" value="1"/>
</dbReference>
<evidence type="ECO:0000256" key="1">
    <source>
        <dbReference type="ARBA" id="ARBA00008775"/>
    </source>
</evidence>
<reference evidence="4" key="2">
    <citation type="journal article" date="2022" name="Microbiol. Resour. Announc.">
        <title>Metagenome Sequencing to Explore Phylogenomics of Terrestrial Cyanobacteria.</title>
        <authorList>
            <person name="Ward R.D."/>
            <person name="Stajich J.E."/>
            <person name="Johansen J.R."/>
            <person name="Huntemann M."/>
            <person name="Clum A."/>
            <person name="Foster B."/>
            <person name="Foster B."/>
            <person name="Roux S."/>
            <person name="Palaniappan K."/>
            <person name="Varghese N."/>
            <person name="Mukherjee S."/>
            <person name="Reddy T.B.K."/>
            <person name="Daum C."/>
            <person name="Copeland A."/>
            <person name="Chen I.A."/>
            <person name="Ivanova N.N."/>
            <person name="Kyrpides N.C."/>
            <person name="Shapiro N."/>
            <person name="Eloe-Fadrosh E.A."/>
            <person name="Pietrasiak N."/>
        </authorList>
    </citation>
    <scope>NUCLEOTIDE SEQUENCE</scope>
    <source>
        <strain evidence="4">GSE-NOS-MK-12-04C</strain>
    </source>
</reference>
<dbReference type="EMBL" id="JAHHGZ010000057">
    <property type="protein sequence ID" value="MBW4671942.1"/>
    <property type="molecule type" value="Genomic_DNA"/>
</dbReference>
<reference evidence="4" key="1">
    <citation type="submission" date="2021-05" db="EMBL/GenBank/DDBJ databases">
        <authorList>
            <person name="Pietrasiak N."/>
            <person name="Ward R."/>
            <person name="Stajich J.E."/>
            <person name="Kurbessoian T."/>
        </authorList>
    </citation>
    <scope>NUCLEOTIDE SEQUENCE</scope>
    <source>
        <strain evidence="4">GSE-NOS-MK-12-04C</strain>
    </source>
</reference>
<gene>
    <name evidence="4" type="ORF">KME60_32075</name>
</gene>
<comment type="caution">
    <text evidence="4">The sequence shown here is derived from an EMBL/GenBank/DDBJ whole genome shotgun (WGS) entry which is preliminary data.</text>
</comment>
<proteinExistence type="inferred from homology"/>
<organism evidence="4 5">
    <name type="scientific">Cyanomargarita calcarea GSE-NOS-MK-12-04C</name>
    <dbReference type="NCBI Taxonomy" id="2839659"/>
    <lineage>
        <taxon>Bacteria</taxon>
        <taxon>Bacillati</taxon>
        <taxon>Cyanobacteriota</taxon>
        <taxon>Cyanophyceae</taxon>
        <taxon>Nostocales</taxon>
        <taxon>Cyanomargaritaceae</taxon>
        <taxon>Cyanomargarita</taxon>
    </lineage>
</organism>
<dbReference type="Gene3D" id="2.60.60.30">
    <property type="entry name" value="sav2460 like domains"/>
    <property type="match status" value="1"/>
</dbReference>
<comment type="similarity">
    <text evidence="1">Belongs to the CAPAB/TerDEXZ family.</text>
</comment>
<dbReference type="CDD" id="cd06974">
    <property type="entry name" value="TerD_like"/>
    <property type="match status" value="1"/>
</dbReference>
<dbReference type="AlphaFoldDB" id="A0A951QTH2"/>
<dbReference type="InterPro" id="IPR003325">
    <property type="entry name" value="TerD"/>
</dbReference>
<dbReference type="Proteomes" id="UP000729701">
    <property type="component" value="Unassembled WGS sequence"/>
</dbReference>
<evidence type="ECO:0000256" key="2">
    <source>
        <dbReference type="SAM" id="MobiDB-lite"/>
    </source>
</evidence>
<dbReference type="InterPro" id="IPR051324">
    <property type="entry name" value="Stress/Tellurium_Resist"/>
</dbReference>
<sequence>MSINLSKGERINLSKEAPSLKNAGIGLGWDINVTDTGSAFDLDASVFMLGANGKIINEKYFVFYNNSQSPDGSIKHQGDSRTGEGTGDDETIQIDLSKVDTSVQEIVFVVTIHEAEQRKQNFGQVRNSYIRIYDNATEKEITKYELEEDASAETAIEFGKLYRKDGEWRFQAVGAGYKSGLQSFVDRYAA</sequence>
<evidence type="ECO:0000313" key="4">
    <source>
        <dbReference type="EMBL" id="MBW4671942.1"/>
    </source>
</evidence>
<feature type="region of interest" description="Disordered" evidence="2">
    <location>
        <begin position="70"/>
        <end position="89"/>
    </location>
</feature>
<dbReference type="Pfam" id="PF02342">
    <property type="entry name" value="TerD"/>
    <property type="match status" value="1"/>
</dbReference>
<evidence type="ECO:0000259" key="3">
    <source>
        <dbReference type="Pfam" id="PF02342"/>
    </source>
</evidence>
<evidence type="ECO:0000313" key="5">
    <source>
        <dbReference type="Proteomes" id="UP000729701"/>
    </source>
</evidence>
<feature type="compositionally biased region" description="Basic and acidic residues" evidence="2">
    <location>
        <begin position="73"/>
        <end position="82"/>
    </location>
</feature>
<protein>
    <submittedName>
        <fullName evidence="4">TerD family protein</fullName>
    </submittedName>
</protein>
<accession>A0A951QTH2</accession>